<dbReference type="InParanoid" id="A0A6P7GYB9"/>
<evidence type="ECO:0000256" key="1">
    <source>
        <dbReference type="SAM" id="MobiDB-lite"/>
    </source>
</evidence>
<reference evidence="2" key="1">
    <citation type="submission" date="2025-08" db="UniProtKB">
        <authorList>
            <consortium name="RefSeq"/>
        </authorList>
    </citation>
    <scope>IDENTIFICATION</scope>
    <source>
        <tissue evidence="2">Whole insect</tissue>
    </source>
</reference>
<sequence length="152" mass="16863">RAQARFCDGNIKWKFGIISGTKGQLHYEILVGEQKILRHVDQLRPTRHAEQKGSITSTAHRIIPTTIQTSEDEVGEHSDNNGFSTTGSDRIISEENPNPESILEDSLVSSPNETSGSNPNIIDVEPTGTTEESTSSIRRSTRLRKPVDRLKL</sequence>
<proteinExistence type="predicted"/>
<dbReference type="RefSeq" id="XP_028148775.1">
    <property type="nucleotide sequence ID" value="XM_028292974.1"/>
</dbReference>
<name>A0A6P7GYB9_DIAVI</name>
<evidence type="ECO:0000313" key="2">
    <source>
        <dbReference type="RefSeq" id="XP_028148775.1"/>
    </source>
</evidence>
<feature type="compositionally biased region" description="Polar residues" evidence="1">
    <location>
        <begin position="107"/>
        <end position="120"/>
    </location>
</feature>
<feature type="compositionally biased region" description="Low complexity" evidence="1">
    <location>
        <begin position="129"/>
        <end position="138"/>
    </location>
</feature>
<dbReference type="AlphaFoldDB" id="A0A6P7GYB9"/>
<feature type="compositionally biased region" description="Polar residues" evidence="1">
    <location>
        <begin position="53"/>
        <end position="69"/>
    </location>
</feature>
<protein>
    <submittedName>
        <fullName evidence="2">Uncharacterized protein K02A2.6-like</fullName>
    </submittedName>
</protein>
<accession>A0A6P7GYB9</accession>
<organism evidence="2">
    <name type="scientific">Diabrotica virgifera virgifera</name>
    <name type="common">western corn rootworm</name>
    <dbReference type="NCBI Taxonomy" id="50390"/>
    <lineage>
        <taxon>Eukaryota</taxon>
        <taxon>Metazoa</taxon>
        <taxon>Ecdysozoa</taxon>
        <taxon>Arthropoda</taxon>
        <taxon>Hexapoda</taxon>
        <taxon>Insecta</taxon>
        <taxon>Pterygota</taxon>
        <taxon>Neoptera</taxon>
        <taxon>Endopterygota</taxon>
        <taxon>Coleoptera</taxon>
        <taxon>Polyphaga</taxon>
        <taxon>Cucujiformia</taxon>
        <taxon>Chrysomeloidea</taxon>
        <taxon>Chrysomelidae</taxon>
        <taxon>Galerucinae</taxon>
        <taxon>Diabroticina</taxon>
        <taxon>Diabroticites</taxon>
        <taxon>Diabrotica</taxon>
    </lineage>
</organism>
<feature type="non-terminal residue" evidence="2">
    <location>
        <position position="1"/>
    </location>
</feature>
<feature type="region of interest" description="Disordered" evidence="1">
    <location>
        <begin position="47"/>
        <end position="152"/>
    </location>
</feature>
<gene>
    <name evidence="2" type="primary">LOC114342183</name>
</gene>